<dbReference type="Pfam" id="PF07714">
    <property type="entry name" value="PK_Tyr_Ser-Thr"/>
    <property type="match status" value="1"/>
</dbReference>
<dbReference type="PANTHER" id="PTHR43671:SF13">
    <property type="entry name" value="SERINE_THREONINE-PROTEIN KINASE NEK2"/>
    <property type="match status" value="1"/>
</dbReference>
<evidence type="ECO:0000256" key="5">
    <source>
        <dbReference type="ARBA" id="ARBA00022840"/>
    </source>
</evidence>
<dbReference type="Gene3D" id="1.10.510.10">
    <property type="entry name" value="Transferase(Phosphotransferase) domain 1"/>
    <property type="match status" value="1"/>
</dbReference>
<keyword evidence="4" id="KW-0418">Kinase</keyword>
<feature type="domain" description="Protein kinase" evidence="6">
    <location>
        <begin position="1"/>
        <end position="120"/>
    </location>
</feature>
<dbReference type="EMBL" id="CAMXCT020001021">
    <property type="protein sequence ID" value="CAL1139188.1"/>
    <property type="molecule type" value="Genomic_DNA"/>
</dbReference>
<dbReference type="InterPro" id="IPR050660">
    <property type="entry name" value="NEK_Ser/Thr_kinase"/>
</dbReference>
<dbReference type="GO" id="GO:0004674">
    <property type="term" value="F:protein serine/threonine kinase activity"/>
    <property type="evidence" value="ECO:0007669"/>
    <property type="project" value="UniProtKB-EC"/>
</dbReference>
<feature type="non-terminal residue" evidence="7">
    <location>
        <position position="120"/>
    </location>
</feature>
<dbReference type="InterPro" id="IPR000719">
    <property type="entry name" value="Prot_kinase_dom"/>
</dbReference>
<comment type="caution">
    <text evidence="7">The sequence shown here is derived from an EMBL/GenBank/DDBJ whole genome shotgun (WGS) entry which is preliminary data.</text>
</comment>
<keyword evidence="2" id="KW-0808">Transferase</keyword>
<evidence type="ECO:0000256" key="4">
    <source>
        <dbReference type="ARBA" id="ARBA00022777"/>
    </source>
</evidence>
<evidence type="ECO:0000313" key="9">
    <source>
        <dbReference type="EMBL" id="CAL4773125.1"/>
    </source>
</evidence>
<dbReference type="EC" id="2.7.11.1" evidence="1"/>
<evidence type="ECO:0000259" key="6">
    <source>
        <dbReference type="PROSITE" id="PS50011"/>
    </source>
</evidence>
<protein>
    <recommendedName>
        <fullName evidence="1">non-specific serine/threonine protein kinase</fullName>
        <ecNumber evidence="1">2.7.11.1</ecNumber>
    </recommendedName>
</protein>
<evidence type="ECO:0000256" key="2">
    <source>
        <dbReference type="ARBA" id="ARBA00022679"/>
    </source>
</evidence>
<evidence type="ECO:0000256" key="3">
    <source>
        <dbReference type="ARBA" id="ARBA00022741"/>
    </source>
</evidence>
<dbReference type="AlphaFoldDB" id="A0A9P1C6W0"/>
<dbReference type="PANTHER" id="PTHR43671">
    <property type="entry name" value="SERINE/THREONINE-PROTEIN KINASE NEK"/>
    <property type="match status" value="1"/>
</dbReference>
<dbReference type="InterPro" id="IPR001245">
    <property type="entry name" value="Ser-Thr/Tyr_kinase_cat_dom"/>
</dbReference>
<reference evidence="8" key="2">
    <citation type="submission" date="2024-04" db="EMBL/GenBank/DDBJ databases">
        <authorList>
            <person name="Chen Y."/>
            <person name="Shah S."/>
            <person name="Dougan E. K."/>
            <person name="Thang M."/>
            <person name="Chan C."/>
        </authorList>
    </citation>
    <scope>NUCLEOTIDE SEQUENCE [LARGE SCALE GENOMIC DNA]</scope>
</reference>
<name>A0A9P1C6W0_9DINO</name>
<dbReference type="EMBL" id="CAMXCT010001021">
    <property type="protein sequence ID" value="CAI3985813.1"/>
    <property type="molecule type" value="Genomic_DNA"/>
</dbReference>
<keyword evidence="9" id="KW-0240">DNA-directed RNA polymerase</keyword>
<evidence type="ECO:0000313" key="8">
    <source>
        <dbReference type="EMBL" id="CAL1139188.1"/>
    </source>
</evidence>
<dbReference type="GO" id="GO:0005524">
    <property type="term" value="F:ATP binding"/>
    <property type="evidence" value="ECO:0007669"/>
    <property type="project" value="UniProtKB-KW"/>
</dbReference>
<evidence type="ECO:0000313" key="10">
    <source>
        <dbReference type="Proteomes" id="UP001152797"/>
    </source>
</evidence>
<keyword evidence="3" id="KW-0547">Nucleotide-binding</keyword>
<accession>A0A9P1C6W0</accession>
<keyword evidence="9" id="KW-0804">Transcription</keyword>
<dbReference type="InterPro" id="IPR011009">
    <property type="entry name" value="Kinase-like_dom_sf"/>
</dbReference>
<dbReference type="GO" id="GO:0000428">
    <property type="term" value="C:DNA-directed RNA polymerase complex"/>
    <property type="evidence" value="ECO:0007669"/>
    <property type="project" value="UniProtKB-KW"/>
</dbReference>
<evidence type="ECO:0000256" key="1">
    <source>
        <dbReference type="ARBA" id="ARBA00012513"/>
    </source>
</evidence>
<reference evidence="7" key="1">
    <citation type="submission" date="2022-10" db="EMBL/GenBank/DDBJ databases">
        <authorList>
            <person name="Chen Y."/>
            <person name="Dougan E. K."/>
            <person name="Chan C."/>
            <person name="Rhodes N."/>
            <person name="Thang M."/>
        </authorList>
    </citation>
    <scope>NUCLEOTIDE SEQUENCE</scope>
</reference>
<dbReference type="PROSITE" id="PS50011">
    <property type="entry name" value="PROTEIN_KINASE_DOM"/>
    <property type="match status" value="1"/>
</dbReference>
<dbReference type="SUPFAM" id="SSF56112">
    <property type="entry name" value="Protein kinase-like (PK-like)"/>
    <property type="match status" value="1"/>
</dbReference>
<dbReference type="EMBL" id="CAMXCT030001021">
    <property type="protein sequence ID" value="CAL4773125.1"/>
    <property type="molecule type" value="Genomic_DNA"/>
</dbReference>
<evidence type="ECO:0000313" key="7">
    <source>
        <dbReference type="EMBL" id="CAI3985813.1"/>
    </source>
</evidence>
<keyword evidence="5" id="KW-0067">ATP-binding</keyword>
<sequence>DFGMARVLEEGITELLTSQLGTVSHMPPELLHLEERRLSKKADIWAIGMLLYEIVAGEIPYKGMMVPSIILFVATGKRLSLPEHVEKYLVDIFHLCQVDLDDRPSAEELLSILQEGCDAQ</sequence>
<proteinExistence type="predicted"/>
<dbReference type="Proteomes" id="UP001152797">
    <property type="component" value="Unassembled WGS sequence"/>
</dbReference>
<keyword evidence="10" id="KW-1185">Reference proteome</keyword>
<dbReference type="OrthoDB" id="339325at2759"/>
<organism evidence="7">
    <name type="scientific">Cladocopium goreaui</name>
    <dbReference type="NCBI Taxonomy" id="2562237"/>
    <lineage>
        <taxon>Eukaryota</taxon>
        <taxon>Sar</taxon>
        <taxon>Alveolata</taxon>
        <taxon>Dinophyceae</taxon>
        <taxon>Suessiales</taxon>
        <taxon>Symbiodiniaceae</taxon>
        <taxon>Cladocopium</taxon>
    </lineage>
</organism>
<gene>
    <name evidence="7" type="ORF">C1SCF055_LOCUS13219</name>
</gene>